<evidence type="ECO:0000313" key="2">
    <source>
        <dbReference type="RefSeq" id="XP_055879167.1"/>
    </source>
</evidence>
<gene>
    <name evidence="2" type="primary">LOC106072475</name>
</gene>
<keyword evidence="1" id="KW-1185">Reference proteome</keyword>
<dbReference type="OrthoDB" id="6054775at2759"/>
<name>A0A9W2ZVU6_BIOGL</name>
<dbReference type="RefSeq" id="XP_055879167.1">
    <property type="nucleotide sequence ID" value="XM_056023192.1"/>
</dbReference>
<organism evidence="1 2">
    <name type="scientific">Biomphalaria glabrata</name>
    <name type="common">Bloodfluke planorb</name>
    <name type="synonym">Freshwater snail</name>
    <dbReference type="NCBI Taxonomy" id="6526"/>
    <lineage>
        <taxon>Eukaryota</taxon>
        <taxon>Metazoa</taxon>
        <taxon>Spiralia</taxon>
        <taxon>Lophotrochozoa</taxon>
        <taxon>Mollusca</taxon>
        <taxon>Gastropoda</taxon>
        <taxon>Heterobranchia</taxon>
        <taxon>Euthyneura</taxon>
        <taxon>Panpulmonata</taxon>
        <taxon>Hygrophila</taxon>
        <taxon>Lymnaeoidea</taxon>
        <taxon>Planorbidae</taxon>
        <taxon>Biomphalaria</taxon>
    </lineage>
</organism>
<accession>A0A9W2ZVU6</accession>
<dbReference type="AlphaFoldDB" id="A0A9W2ZVU6"/>
<reference evidence="2" key="1">
    <citation type="submission" date="2025-08" db="UniProtKB">
        <authorList>
            <consortium name="RefSeq"/>
        </authorList>
    </citation>
    <scope>IDENTIFICATION</scope>
</reference>
<dbReference type="OMA" id="WYLMISS"/>
<sequence>MNNAYFIAKFCEDQIFFLWELKRSLESSLMETMIVHILVLLLAIMDHAEGRSSTNTMLNPCDRKWELIYSHDELGASKYGSKRELLDLAMSANYVKVSLYMPDHILILPADNIYKRDNEICMQSLKALATNGTHVDNDDPWLFFLACSTGHVTELNIANSSTVRVAMDWYIKDISFSSEPVYSSFYDGCPMQESHLVRLHEAAKKMSLFLAMRDKPYVFPLHNVFHDTATGEVGGQNLLHLGQRYEKDYITFNDIPYKWFSYWSNTGHRDNARWALQKHKAYKHNADTAAVDWYADICWRPIYTNDMFGLSVFGSLDDLLDAIKRGHRVRVRFDNVALEVSNMRVKNRTVAAQLFNEVTMVSEPNGNRFIQNDTRVRLSVVHTTGRVHTYDYLVGSTERKYSNDKKTIEWMIDTRPWSVVLKTVEPPGDAVVGSEFDLQAAIMGGASIRLNIELDPLAGSFYTQANNIRVDLLTETIYAQALDHLSDVKSKVPYEYELQKSIYYWYLLLSSKGSLRMTAWMYGTDDFRYEEIADEATITWFANV</sequence>
<dbReference type="GeneID" id="106072475"/>
<evidence type="ECO:0000313" key="1">
    <source>
        <dbReference type="Proteomes" id="UP001165740"/>
    </source>
</evidence>
<dbReference type="Proteomes" id="UP001165740">
    <property type="component" value="Chromosome 3"/>
</dbReference>
<proteinExistence type="predicted"/>
<protein>
    <submittedName>
        <fullName evidence="2">Uncharacterized protein LOC106072475</fullName>
    </submittedName>
</protein>